<dbReference type="HOGENOM" id="CLU_014689_7_1_14"/>
<evidence type="ECO:0000256" key="3">
    <source>
        <dbReference type="ARBA" id="ARBA00022691"/>
    </source>
</evidence>
<reference evidence="7 8" key="1">
    <citation type="journal article" date="2013" name="J. Mol. Microbiol. Biotechnol.">
        <title>Analysis of the Complete Genomes of Acholeplasma brassicae , A. palmae and A. laidlawii and Their Comparison to the Obligate Parasites from ' Candidatus Phytoplasma'.</title>
        <authorList>
            <person name="Kube M."/>
            <person name="Siewert C."/>
            <person name="Migdoll A.M."/>
            <person name="Duduk B."/>
            <person name="Holz S."/>
            <person name="Rabus R."/>
            <person name="Seemuller E."/>
            <person name="Mitrovic J."/>
            <person name="Muller I."/>
            <person name="Buttner C."/>
            <person name="Reinhardt R."/>
        </authorList>
    </citation>
    <scope>NUCLEOTIDE SEQUENCE [LARGE SCALE GENOMIC DNA]</scope>
    <source>
        <strain evidence="7 8">J233</strain>
    </source>
</reference>
<dbReference type="KEGG" id="apal:BN85410450"/>
<dbReference type="InterPro" id="IPR010280">
    <property type="entry name" value="U5_MeTrfase_fam"/>
</dbReference>
<evidence type="ECO:0000256" key="5">
    <source>
        <dbReference type="PROSITE-ProRule" id="PRU10015"/>
    </source>
</evidence>
<dbReference type="OrthoDB" id="9804590at2"/>
<feature type="active site" evidence="5">
    <location>
        <position position="412"/>
    </location>
</feature>
<dbReference type="PROSITE" id="PS51687">
    <property type="entry name" value="SAM_MT_RNA_M5U"/>
    <property type="match status" value="1"/>
</dbReference>
<evidence type="ECO:0000256" key="2">
    <source>
        <dbReference type="ARBA" id="ARBA00022679"/>
    </source>
</evidence>
<accession>U4KLD2</accession>
<sequence length="456" mass="52727">MINEKLKLNDVITIEIKKTGINGEGIGYYEKLAVFVDDTLPGEIVDVKITEIYDTRIVGQIEDIKVKSPDRLEVLYPDYALCGAYGMQHVTYKKALELKRDVIVNALNRYVKQKIKYSLIKPTVGMEEPFGYRNKVSLPIRKIGGLNKVGLYKTGGTEFIPVNDTPVQHPKINEMLQYLETLLDEYKFDAYIQKEKSGYIKSIVMRRSYSTGETQLSFLLMKKYDKISEVVSKLVEKYPEIVSVFAYYTDNYKEQIFFTTQYEKIFGKDTINEKMNNQTFSLYPEAFWQLNTQMADKFYSKMVELAKPTKEDIVIDAYAGIAPVSHYFYKEVEKVYAIEVDQRSIQSAKLSLKRNNIKNVDIMQSDFFKALKQLGDKKIDIIVFDPPRTGLGYQTIKEVLKFMPRKIVYGSCNPSTLAKDLEELLKYYDLKEIVPMDMFPYTPLVESVTLLELKKA</sequence>
<dbReference type="Gene3D" id="2.40.50.140">
    <property type="entry name" value="Nucleic acid-binding proteins"/>
    <property type="match status" value="1"/>
</dbReference>
<dbReference type="GO" id="GO:0070475">
    <property type="term" value="P:rRNA base methylation"/>
    <property type="evidence" value="ECO:0007669"/>
    <property type="project" value="TreeGrafter"/>
</dbReference>
<evidence type="ECO:0000313" key="7">
    <source>
        <dbReference type="EMBL" id="CCV64622.1"/>
    </source>
</evidence>
<dbReference type="PROSITE" id="PS50926">
    <property type="entry name" value="TRAM"/>
    <property type="match status" value="1"/>
</dbReference>
<feature type="domain" description="TRAM" evidence="6">
    <location>
        <begin position="5"/>
        <end position="63"/>
    </location>
</feature>
<dbReference type="AlphaFoldDB" id="U4KLD2"/>
<comment type="similarity">
    <text evidence="4">Belongs to the class I-like SAM-binding methyltransferase superfamily. RNA M5U methyltransferase family.</text>
</comment>
<dbReference type="GO" id="GO:0070041">
    <property type="term" value="F:rRNA (uridine-C5-)-methyltransferase activity"/>
    <property type="evidence" value="ECO:0007669"/>
    <property type="project" value="TreeGrafter"/>
</dbReference>
<keyword evidence="3 4" id="KW-0949">S-adenosyl-L-methionine</keyword>
<evidence type="ECO:0000259" key="6">
    <source>
        <dbReference type="PROSITE" id="PS50926"/>
    </source>
</evidence>
<dbReference type="EMBL" id="FO681347">
    <property type="protein sequence ID" value="CCV64622.1"/>
    <property type="molecule type" value="Genomic_DNA"/>
</dbReference>
<feature type="binding site" evidence="4">
    <location>
        <position position="318"/>
    </location>
    <ligand>
        <name>S-adenosyl-L-methionine</name>
        <dbReference type="ChEBI" id="CHEBI:59789"/>
    </ligand>
</feature>
<dbReference type="InterPro" id="IPR029063">
    <property type="entry name" value="SAM-dependent_MTases_sf"/>
</dbReference>
<dbReference type="Gene3D" id="2.40.50.1070">
    <property type="match status" value="1"/>
</dbReference>
<dbReference type="Proteomes" id="UP000032740">
    <property type="component" value="Chromosome"/>
</dbReference>
<keyword evidence="8" id="KW-1185">Reference proteome</keyword>
<dbReference type="Gene3D" id="3.40.50.150">
    <property type="entry name" value="Vaccinia Virus protein VP39"/>
    <property type="match status" value="1"/>
</dbReference>
<dbReference type="InterPro" id="IPR012340">
    <property type="entry name" value="NA-bd_OB-fold"/>
</dbReference>
<name>U4KLD2_ALTPJ</name>
<proteinExistence type="inferred from homology"/>
<evidence type="ECO:0000256" key="1">
    <source>
        <dbReference type="ARBA" id="ARBA00022603"/>
    </source>
</evidence>
<feature type="binding site" evidence="4">
    <location>
        <position position="385"/>
    </location>
    <ligand>
        <name>S-adenosyl-L-methionine</name>
        <dbReference type="ChEBI" id="CHEBI:59789"/>
    </ligand>
</feature>
<evidence type="ECO:0000256" key="4">
    <source>
        <dbReference type="PROSITE-ProRule" id="PRU01024"/>
    </source>
</evidence>
<dbReference type="Pfam" id="PF01938">
    <property type="entry name" value="TRAM"/>
    <property type="match status" value="1"/>
</dbReference>
<feature type="binding site" evidence="4">
    <location>
        <position position="289"/>
    </location>
    <ligand>
        <name>S-adenosyl-L-methionine</name>
        <dbReference type="ChEBI" id="CHEBI:59789"/>
    </ligand>
</feature>
<protein>
    <submittedName>
        <fullName evidence="7">23S rRNA (Uracil-5-)-methyltransferase RumA</fullName>
    </submittedName>
</protein>
<dbReference type="RefSeq" id="WP_026661030.1">
    <property type="nucleotide sequence ID" value="NC_022538.1"/>
</dbReference>
<organism evidence="7 8">
    <name type="scientific">Alteracholeplasma palmae (strain ATCC 49389 / J233)</name>
    <name type="common">Acholeplasma palmae</name>
    <dbReference type="NCBI Taxonomy" id="1318466"/>
    <lineage>
        <taxon>Bacteria</taxon>
        <taxon>Bacillati</taxon>
        <taxon>Mycoplasmatota</taxon>
        <taxon>Mollicutes</taxon>
        <taxon>Acholeplasmatales</taxon>
        <taxon>Acholeplasmataceae</taxon>
        <taxon>Acholeplasma</taxon>
    </lineage>
</organism>
<keyword evidence="2 4" id="KW-0808">Transferase</keyword>
<dbReference type="InterPro" id="IPR002792">
    <property type="entry name" value="TRAM_dom"/>
</dbReference>
<evidence type="ECO:0000313" key="8">
    <source>
        <dbReference type="Proteomes" id="UP000032740"/>
    </source>
</evidence>
<dbReference type="NCBIfam" id="TIGR00479">
    <property type="entry name" value="rumA"/>
    <property type="match status" value="1"/>
</dbReference>
<dbReference type="PANTHER" id="PTHR11061:SF45">
    <property type="match status" value="1"/>
</dbReference>
<dbReference type="InterPro" id="IPR030390">
    <property type="entry name" value="MeTrfase_TrmA_AS"/>
</dbReference>
<dbReference type="Pfam" id="PF05958">
    <property type="entry name" value="tRNA_U5-meth_tr"/>
    <property type="match status" value="1"/>
</dbReference>
<keyword evidence="1 4" id="KW-0489">Methyltransferase</keyword>
<dbReference type="PROSITE" id="PS01230">
    <property type="entry name" value="TRMA_1"/>
    <property type="match status" value="1"/>
</dbReference>
<dbReference type="SUPFAM" id="SSF53335">
    <property type="entry name" value="S-adenosyl-L-methionine-dependent methyltransferases"/>
    <property type="match status" value="1"/>
</dbReference>
<dbReference type="STRING" id="1318466.BN85410450"/>
<feature type="active site" description="Nucleophile" evidence="4">
    <location>
        <position position="412"/>
    </location>
</feature>
<dbReference type="SUPFAM" id="SSF50249">
    <property type="entry name" value="Nucleic acid-binding proteins"/>
    <property type="match status" value="1"/>
</dbReference>
<dbReference type="PANTHER" id="PTHR11061">
    <property type="entry name" value="RNA M5U METHYLTRANSFERASE"/>
    <property type="match status" value="1"/>
</dbReference>
<feature type="binding site" evidence="4">
    <location>
        <position position="339"/>
    </location>
    <ligand>
        <name>S-adenosyl-L-methionine</name>
        <dbReference type="ChEBI" id="CHEBI:59789"/>
    </ligand>
</feature>
<dbReference type="CDD" id="cd02440">
    <property type="entry name" value="AdoMet_MTases"/>
    <property type="match status" value="1"/>
</dbReference>
<gene>
    <name evidence="7" type="primary">rumA</name>
    <name evidence="7" type="ORF">BN85410450</name>
</gene>